<dbReference type="EMBL" id="OBEK01000002">
    <property type="protein sequence ID" value="SNZ09389.1"/>
    <property type="molecule type" value="Genomic_DNA"/>
</dbReference>
<evidence type="ECO:0000256" key="1">
    <source>
        <dbReference type="ARBA" id="ARBA00000553"/>
    </source>
</evidence>
<comment type="catalytic activity">
    <reaction evidence="9">
        <text>adenosine + H2O + H(+) = inosine + NH4(+)</text>
        <dbReference type="Rhea" id="RHEA:24408"/>
        <dbReference type="ChEBI" id="CHEBI:15377"/>
        <dbReference type="ChEBI" id="CHEBI:15378"/>
        <dbReference type="ChEBI" id="CHEBI:16335"/>
        <dbReference type="ChEBI" id="CHEBI:17596"/>
        <dbReference type="ChEBI" id="CHEBI:28938"/>
        <dbReference type="EC" id="3.5.4.4"/>
    </reaction>
    <physiologicalReaction direction="left-to-right" evidence="9">
        <dbReference type="Rhea" id="RHEA:24409"/>
    </physiologicalReaction>
</comment>
<evidence type="ECO:0000313" key="14">
    <source>
        <dbReference type="Proteomes" id="UP000219356"/>
    </source>
</evidence>
<dbReference type="SUPFAM" id="SSF64438">
    <property type="entry name" value="CNF1/YfiH-like putative cysteine hydrolases"/>
    <property type="match status" value="1"/>
</dbReference>
<evidence type="ECO:0000256" key="3">
    <source>
        <dbReference type="ARBA" id="ARBA00003215"/>
    </source>
</evidence>
<comment type="catalytic activity">
    <reaction evidence="11">
        <text>S-methyl-5'-thioadenosine + phosphate = 5-(methylsulfanyl)-alpha-D-ribose 1-phosphate + adenine</text>
        <dbReference type="Rhea" id="RHEA:11852"/>
        <dbReference type="ChEBI" id="CHEBI:16708"/>
        <dbReference type="ChEBI" id="CHEBI:17509"/>
        <dbReference type="ChEBI" id="CHEBI:43474"/>
        <dbReference type="ChEBI" id="CHEBI:58533"/>
        <dbReference type="EC" id="2.4.2.28"/>
    </reaction>
    <physiologicalReaction direction="left-to-right" evidence="11">
        <dbReference type="Rhea" id="RHEA:11853"/>
    </physiologicalReaction>
</comment>
<gene>
    <name evidence="13" type="ORF">SAMN05421503_1210</name>
</gene>
<evidence type="ECO:0000256" key="9">
    <source>
        <dbReference type="ARBA" id="ARBA00047989"/>
    </source>
</evidence>
<comment type="cofactor">
    <cofactor evidence="2">
        <name>Zn(2+)</name>
        <dbReference type="ChEBI" id="CHEBI:29105"/>
    </cofactor>
</comment>
<comment type="catalytic activity">
    <reaction evidence="1">
        <text>inosine + phosphate = alpha-D-ribose 1-phosphate + hypoxanthine</text>
        <dbReference type="Rhea" id="RHEA:27646"/>
        <dbReference type="ChEBI" id="CHEBI:17368"/>
        <dbReference type="ChEBI" id="CHEBI:17596"/>
        <dbReference type="ChEBI" id="CHEBI:43474"/>
        <dbReference type="ChEBI" id="CHEBI:57720"/>
        <dbReference type="EC" id="2.4.2.1"/>
    </reaction>
    <physiologicalReaction direction="left-to-right" evidence="1">
        <dbReference type="Rhea" id="RHEA:27647"/>
    </physiologicalReaction>
</comment>
<evidence type="ECO:0000313" key="13">
    <source>
        <dbReference type="EMBL" id="SNZ09389.1"/>
    </source>
</evidence>
<keyword evidence="6" id="KW-0479">Metal-binding</keyword>
<keyword evidence="14" id="KW-1185">Reference proteome</keyword>
<protein>
    <recommendedName>
        <fullName evidence="12">Purine nucleoside phosphorylase</fullName>
    </recommendedName>
</protein>
<dbReference type="InterPro" id="IPR003730">
    <property type="entry name" value="Cu_polyphenol_OxRdtase"/>
</dbReference>
<sequence length="271" mass="29918">MRKAASNKQRLYMELGGWSAPNRIVSGITTKNNGVSQSPFDSLNMGLHVGDRDADVIQNRQLLADEIAFPLANWVLGEQVHGTEIAVVQKKDAGRGSKLLSDSIPSVDGLITNEPGLLLAAFFADCVPLYFLDAKTGWIGMAHAGWRGTVGNMAGKMIAALRSQGAAPATMEAMIGPCISKHKYEVDDRIFQQIPERFREQVLTASGEYHKYYLDLQALNRLYLLDAGVKDAHIITAPFCTYEMPEFYSHRQDQGKTGRMIGFIGMKEEHV</sequence>
<evidence type="ECO:0000256" key="5">
    <source>
        <dbReference type="ARBA" id="ARBA00022679"/>
    </source>
</evidence>
<comment type="similarity">
    <text evidence="4 12">Belongs to the purine nucleoside phosphorylase YfiH/LACC1 family.</text>
</comment>
<name>A0A285NIV5_9BACI</name>
<evidence type="ECO:0000256" key="4">
    <source>
        <dbReference type="ARBA" id="ARBA00007353"/>
    </source>
</evidence>
<dbReference type="PANTHER" id="PTHR30616:SF2">
    <property type="entry name" value="PURINE NUCLEOSIDE PHOSPHORYLASE LACC1"/>
    <property type="match status" value="1"/>
</dbReference>
<keyword evidence="7" id="KW-0378">Hydrolase</keyword>
<reference evidence="14" key="1">
    <citation type="submission" date="2017-09" db="EMBL/GenBank/DDBJ databases">
        <authorList>
            <person name="Varghese N."/>
            <person name="Submissions S."/>
        </authorList>
    </citation>
    <scope>NUCLEOTIDE SEQUENCE [LARGE SCALE GENOMIC DNA]</scope>
    <source>
        <strain evidence="14">CGMCC 1.8913</strain>
    </source>
</reference>
<dbReference type="GO" id="GO:0016787">
    <property type="term" value="F:hydrolase activity"/>
    <property type="evidence" value="ECO:0007669"/>
    <property type="project" value="UniProtKB-KW"/>
</dbReference>
<evidence type="ECO:0000256" key="2">
    <source>
        <dbReference type="ARBA" id="ARBA00001947"/>
    </source>
</evidence>
<dbReference type="NCBIfam" id="TIGR00726">
    <property type="entry name" value="peptidoglycan editing factor PgeF"/>
    <property type="match status" value="1"/>
</dbReference>
<organism evidence="13 14">
    <name type="scientific">Terribacillus aidingensis</name>
    <dbReference type="NCBI Taxonomy" id="586416"/>
    <lineage>
        <taxon>Bacteria</taxon>
        <taxon>Bacillati</taxon>
        <taxon>Bacillota</taxon>
        <taxon>Bacilli</taxon>
        <taxon>Bacillales</taxon>
        <taxon>Bacillaceae</taxon>
        <taxon>Terribacillus</taxon>
    </lineage>
</organism>
<dbReference type="InterPro" id="IPR011324">
    <property type="entry name" value="Cytotoxic_necrot_fac-like_cat"/>
</dbReference>
<dbReference type="Pfam" id="PF02578">
    <property type="entry name" value="Cu-oxidase_4"/>
    <property type="match status" value="1"/>
</dbReference>
<dbReference type="RefSeq" id="WP_245864676.1">
    <property type="nucleotide sequence ID" value="NZ_OBEK01000002.1"/>
</dbReference>
<keyword evidence="5" id="KW-0808">Transferase</keyword>
<dbReference type="CDD" id="cd16833">
    <property type="entry name" value="YfiH"/>
    <property type="match status" value="1"/>
</dbReference>
<keyword evidence="8" id="KW-0862">Zinc</keyword>
<evidence type="ECO:0000256" key="11">
    <source>
        <dbReference type="ARBA" id="ARBA00049893"/>
    </source>
</evidence>
<dbReference type="AlphaFoldDB" id="A0A285NIV5"/>
<evidence type="ECO:0000256" key="6">
    <source>
        <dbReference type="ARBA" id="ARBA00022723"/>
    </source>
</evidence>
<accession>A0A285NIV5</accession>
<dbReference type="PANTHER" id="PTHR30616">
    <property type="entry name" value="UNCHARACTERIZED PROTEIN YFIH"/>
    <property type="match status" value="1"/>
</dbReference>
<dbReference type="GO" id="GO:0017061">
    <property type="term" value="F:S-methyl-5-thioadenosine phosphorylase activity"/>
    <property type="evidence" value="ECO:0007669"/>
    <property type="project" value="UniProtKB-EC"/>
</dbReference>
<comment type="function">
    <text evidence="3">Purine nucleoside enzyme that catalyzes the phosphorolysis of adenosine and inosine nucleosides, yielding D-ribose 1-phosphate and the respective free bases, adenine and hypoxanthine. Also catalyzes the phosphorolysis of S-methyl-5'-thioadenosine into adenine and S-methyl-5-thio-alpha-D-ribose 1-phosphate. Also has adenosine deaminase activity.</text>
</comment>
<comment type="catalytic activity">
    <reaction evidence="10">
        <text>adenosine + phosphate = alpha-D-ribose 1-phosphate + adenine</text>
        <dbReference type="Rhea" id="RHEA:27642"/>
        <dbReference type="ChEBI" id="CHEBI:16335"/>
        <dbReference type="ChEBI" id="CHEBI:16708"/>
        <dbReference type="ChEBI" id="CHEBI:43474"/>
        <dbReference type="ChEBI" id="CHEBI:57720"/>
        <dbReference type="EC" id="2.4.2.1"/>
    </reaction>
    <physiologicalReaction direction="left-to-right" evidence="10">
        <dbReference type="Rhea" id="RHEA:27643"/>
    </physiologicalReaction>
</comment>
<dbReference type="InterPro" id="IPR038371">
    <property type="entry name" value="Cu_polyphenol_OxRdtase_sf"/>
</dbReference>
<dbReference type="Gene3D" id="3.60.140.10">
    <property type="entry name" value="CNF1/YfiH-like putative cysteine hydrolases"/>
    <property type="match status" value="1"/>
</dbReference>
<evidence type="ECO:0000256" key="8">
    <source>
        <dbReference type="ARBA" id="ARBA00022833"/>
    </source>
</evidence>
<evidence type="ECO:0000256" key="7">
    <source>
        <dbReference type="ARBA" id="ARBA00022801"/>
    </source>
</evidence>
<proteinExistence type="inferred from homology"/>
<evidence type="ECO:0000256" key="12">
    <source>
        <dbReference type="RuleBase" id="RU361274"/>
    </source>
</evidence>
<dbReference type="Proteomes" id="UP000219356">
    <property type="component" value="Unassembled WGS sequence"/>
</dbReference>
<dbReference type="GO" id="GO:0005507">
    <property type="term" value="F:copper ion binding"/>
    <property type="evidence" value="ECO:0007669"/>
    <property type="project" value="TreeGrafter"/>
</dbReference>
<evidence type="ECO:0000256" key="10">
    <source>
        <dbReference type="ARBA" id="ARBA00048968"/>
    </source>
</evidence>